<dbReference type="GO" id="GO:0009231">
    <property type="term" value="P:riboflavin biosynthetic process"/>
    <property type="evidence" value="ECO:0007669"/>
    <property type="project" value="TreeGrafter"/>
</dbReference>
<dbReference type="GO" id="GO:0046872">
    <property type="term" value="F:metal ion binding"/>
    <property type="evidence" value="ECO:0007669"/>
    <property type="project" value="UniProtKB-KW"/>
</dbReference>
<dbReference type="InterPro" id="IPR024087">
    <property type="entry name" value="Creatininase-like_sf"/>
</dbReference>
<accession>A0AAT9GPT7</accession>
<gene>
    <name evidence="5" type="ORF">SJAV_08560</name>
</gene>
<evidence type="ECO:0000256" key="2">
    <source>
        <dbReference type="ARBA" id="ARBA00022723"/>
    </source>
</evidence>
<evidence type="ECO:0000256" key="3">
    <source>
        <dbReference type="ARBA" id="ARBA00022801"/>
    </source>
</evidence>
<dbReference type="PANTHER" id="PTHR35005">
    <property type="entry name" value="3-DEHYDRO-SCYLLO-INOSOSE HYDROLASE"/>
    <property type="match status" value="1"/>
</dbReference>
<dbReference type="Gene3D" id="3.40.50.10310">
    <property type="entry name" value="Creatininase"/>
    <property type="match status" value="1"/>
</dbReference>
<dbReference type="PANTHER" id="PTHR35005:SF1">
    <property type="entry name" value="2-AMINO-5-FORMYLAMINO-6-RIBOSYLAMINOPYRIMIDIN-4(3H)-ONE 5'-MONOPHOSPHATE DEFORMYLASE"/>
    <property type="match status" value="1"/>
</dbReference>
<name>A0AAT9GPT7_9CREN</name>
<dbReference type="KEGG" id="sjv:SJAV_08560"/>
<protein>
    <submittedName>
        <fullName evidence="5">Creatininase family protein</fullName>
    </submittedName>
</protein>
<comment type="cofactor">
    <cofactor evidence="1">
        <name>Zn(2+)</name>
        <dbReference type="ChEBI" id="CHEBI:29105"/>
    </cofactor>
</comment>
<reference evidence="5" key="1">
    <citation type="submission" date="2024-03" db="EMBL/GenBank/DDBJ databases">
        <title>Complete genome sequence of Sulfurisphaera javensis strain KD-1.</title>
        <authorList>
            <person name="Sakai H."/>
            <person name="Nur N."/>
            <person name="Suwanto A."/>
            <person name="Kurosawa N."/>
        </authorList>
    </citation>
    <scope>NUCLEOTIDE SEQUENCE</scope>
    <source>
        <strain evidence="5">KD-1</strain>
    </source>
</reference>
<keyword evidence="2" id="KW-0479">Metal-binding</keyword>
<evidence type="ECO:0000313" key="5">
    <source>
        <dbReference type="EMBL" id="BFH72912.1"/>
    </source>
</evidence>
<dbReference type="InterPro" id="IPR003785">
    <property type="entry name" value="Creatininase/forma_Hydrolase"/>
</dbReference>
<dbReference type="GO" id="GO:0016811">
    <property type="term" value="F:hydrolase activity, acting on carbon-nitrogen (but not peptide) bonds, in linear amides"/>
    <property type="evidence" value="ECO:0007669"/>
    <property type="project" value="TreeGrafter"/>
</dbReference>
<evidence type="ECO:0000256" key="1">
    <source>
        <dbReference type="ARBA" id="ARBA00001947"/>
    </source>
</evidence>
<proteinExistence type="predicted"/>
<keyword evidence="4" id="KW-0862">Zinc</keyword>
<dbReference type="GeneID" id="92353785"/>
<dbReference type="RefSeq" id="WP_369611099.1">
    <property type="nucleotide sequence ID" value="NZ_AP031322.1"/>
</dbReference>
<evidence type="ECO:0000256" key="4">
    <source>
        <dbReference type="ARBA" id="ARBA00022833"/>
    </source>
</evidence>
<keyword evidence="3" id="KW-0378">Hydrolase</keyword>
<sequence>MLLIYSTRDEIKGKIPLIPIGSIEQHGPHLPMGTDSIIVEEIAKRVERSMRDKILLFPTIYYTCSLEHGNLPYFGVSYQTLFNYLLDLLEKIKDYFPLAIILNGHGGNESLLDLVRRQVNFTNSNFKVYIFSLVGKGKQYFNVNDLHAGTVESSVIKRINSDLVREEKLKEVNYEVKQGVFETITTSEANPFGIINLDGEIKINEQLGEEFIKRATEELINFINSLNF</sequence>
<dbReference type="SUPFAM" id="SSF102215">
    <property type="entry name" value="Creatininase"/>
    <property type="match status" value="1"/>
</dbReference>
<dbReference type="Pfam" id="PF02633">
    <property type="entry name" value="Creatininase"/>
    <property type="match status" value="1"/>
</dbReference>
<dbReference type="EMBL" id="AP031322">
    <property type="protein sequence ID" value="BFH72912.1"/>
    <property type="molecule type" value="Genomic_DNA"/>
</dbReference>
<organism evidence="5">
    <name type="scientific">Sulfurisphaera javensis</name>
    <dbReference type="NCBI Taxonomy" id="2049879"/>
    <lineage>
        <taxon>Archaea</taxon>
        <taxon>Thermoproteota</taxon>
        <taxon>Thermoprotei</taxon>
        <taxon>Sulfolobales</taxon>
        <taxon>Sulfolobaceae</taxon>
        <taxon>Sulfurisphaera</taxon>
    </lineage>
</organism>
<dbReference type="AlphaFoldDB" id="A0AAT9GPT7"/>